<proteinExistence type="predicted"/>
<evidence type="ECO:0000313" key="1">
    <source>
        <dbReference type="EMBL" id="KAL0958684.1"/>
    </source>
</evidence>
<protein>
    <submittedName>
        <fullName evidence="1">Uncharacterized protein</fullName>
    </submittedName>
</protein>
<evidence type="ECO:0000313" key="2">
    <source>
        <dbReference type="Proteomes" id="UP001556367"/>
    </source>
</evidence>
<accession>A0ABR3JS47</accession>
<reference evidence="2" key="1">
    <citation type="submission" date="2024-06" db="EMBL/GenBank/DDBJ databases">
        <title>Multi-omics analyses provide insights into the biosynthesis of the anticancer antibiotic pleurotin in Hohenbuehelia grisea.</title>
        <authorList>
            <person name="Weaver J.A."/>
            <person name="Alberti F."/>
        </authorList>
    </citation>
    <scope>NUCLEOTIDE SEQUENCE [LARGE SCALE GENOMIC DNA]</scope>
    <source>
        <strain evidence="2">T-177</strain>
    </source>
</reference>
<keyword evidence="2" id="KW-1185">Reference proteome</keyword>
<gene>
    <name evidence="1" type="ORF">HGRIS_014016</name>
</gene>
<name>A0ABR3JS47_9AGAR</name>
<sequence>MRICENIIVVWNGHHEYLHLKPLIRFRTSSDYYLQLDSANFTCKAGSAWAIGDQRCVLIHFHLNFDYTIASSCPGIRIHEHPAHSPVFKYRQLLLCALRTPRAYSTQTIAGRSMYRIFPGICRSLSRFYHSQLHISAQRSEANPVPFTSPTFFFQLSYVELAFPPPTPPRGASKVLRA</sequence>
<comment type="caution">
    <text evidence="1">The sequence shown here is derived from an EMBL/GenBank/DDBJ whole genome shotgun (WGS) entry which is preliminary data.</text>
</comment>
<dbReference type="EMBL" id="JASNQZ010000003">
    <property type="protein sequence ID" value="KAL0958684.1"/>
    <property type="molecule type" value="Genomic_DNA"/>
</dbReference>
<dbReference type="Proteomes" id="UP001556367">
    <property type="component" value="Unassembled WGS sequence"/>
</dbReference>
<organism evidence="1 2">
    <name type="scientific">Hohenbuehelia grisea</name>
    <dbReference type="NCBI Taxonomy" id="104357"/>
    <lineage>
        <taxon>Eukaryota</taxon>
        <taxon>Fungi</taxon>
        <taxon>Dikarya</taxon>
        <taxon>Basidiomycota</taxon>
        <taxon>Agaricomycotina</taxon>
        <taxon>Agaricomycetes</taxon>
        <taxon>Agaricomycetidae</taxon>
        <taxon>Agaricales</taxon>
        <taxon>Pleurotineae</taxon>
        <taxon>Pleurotaceae</taxon>
        <taxon>Hohenbuehelia</taxon>
    </lineage>
</organism>